<dbReference type="PANTHER" id="PTHR11803">
    <property type="entry name" value="2-IMINOBUTANOATE/2-IMINOPROPANOATE DEAMINASE RIDA"/>
    <property type="match status" value="1"/>
</dbReference>
<accession>A0A4Y3QQG0</accession>
<dbReference type="InterPro" id="IPR006175">
    <property type="entry name" value="YjgF/YER057c/UK114"/>
</dbReference>
<proteinExistence type="predicted"/>
<dbReference type="PANTHER" id="PTHR11803:SF48">
    <property type="entry name" value="2-AMINOMUCONATE DEAMINASE"/>
    <property type="match status" value="1"/>
</dbReference>
<feature type="region of interest" description="Disordered" evidence="1">
    <location>
        <begin position="1"/>
        <end position="66"/>
    </location>
</feature>
<dbReference type="Proteomes" id="UP000319210">
    <property type="component" value="Unassembled WGS sequence"/>
</dbReference>
<dbReference type="Gene3D" id="3.30.1330.40">
    <property type="entry name" value="RutC-like"/>
    <property type="match status" value="1"/>
</dbReference>
<dbReference type="GO" id="GO:0019239">
    <property type="term" value="F:deaminase activity"/>
    <property type="evidence" value="ECO:0007669"/>
    <property type="project" value="TreeGrafter"/>
</dbReference>
<dbReference type="EMBL" id="BJMM01000001">
    <property type="protein sequence ID" value="GEB47525.1"/>
    <property type="molecule type" value="Genomic_DNA"/>
</dbReference>
<gene>
    <name evidence="2" type="ORF">SCA03_00760</name>
</gene>
<reference evidence="2 3" key="1">
    <citation type="submission" date="2019-06" db="EMBL/GenBank/DDBJ databases">
        <title>Whole genome shotgun sequence of Streptomyces cacaoi subsp. cacaoi NBRC 12748.</title>
        <authorList>
            <person name="Hosoyama A."/>
            <person name="Uohara A."/>
            <person name="Ohji S."/>
            <person name="Ichikawa N."/>
        </authorList>
    </citation>
    <scope>NUCLEOTIDE SEQUENCE [LARGE SCALE GENOMIC DNA]</scope>
    <source>
        <strain evidence="2 3">NBRC 12748</strain>
    </source>
</reference>
<comment type="caution">
    <text evidence="2">The sequence shown here is derived from an EMBL/GenBank/DDBJ whole genome shotgun (WGS) entry which is preliminary data.</text>
</comment>
<evidence type="ECO:0008006" key="4">
    <source>
        <dbReference type="Google" id="ProtNLM"/>
    </source>
</evidence>
<keyword evidence="3" id="KW-1185">Reference proteome</keyword>
<dbReference type="GO" id="GO:0005829">
    <property type="term" value="C:cytosol"/>
    <property type="evidence" value="ECO:0007669"/>
    <property type="project" value="TreeGrafter"/>
</dbReference>
<evidence type="ECO:0000313" key="2">
    <source>
        <dbReference type="EMBL" id="GEB47525.1"/>
    </source>
</evidence>
<name>A0A4Y3QQG0_STRCI</name>
<dbReference type="SUPFAM" id="SSF55298">
    <property type="entry name" value="YjgF-like"/>
    <property type="match status" value="1"/>
</dbReference>
<evidence type="ECO:0000313" key="3">
    <source>
        <dbReference type="Proteomes" id="UP000319210"/>
    </source>
</evidence>
<sequence>MNASLEPAGGTGPVDPRDTTDPENPESPESPEIPTDAKDRCGPSDGLATSDASAPSGPAVLVPGKAVPRGRFPHVRRAGDFVYVSGTSARRPDGGIVGASSDALGTASLDIRAQTRAVIGNIADLLHAVGGSLRDVVNVSAYLVSMNDFGGYNEVYAEHFDETGPARTTVAVHQLPHPHLLIEIACVAYVPRGASDSPLERVR</sequence>
<dbReference type="CDD" id="cd00448">
    <property type="entry name" value="YjgF_YER057c_UK114_family"/>
    <property type="match status" value="1"/>
</dbReference>
<evidence type="ECO:0000256" key="1">
    <source>
        <dbReference type="SAM" id="MobiDB-lite"/>
    </source>
</evidence>
<dbReference type="AlphaFoldDB" id="A0A4Y3QQG0"/>
<dbReference type="InterPro" id="IPR035959">
    <property type="entry name" value="RutC-like_sf"/>
</dbReference>
<dbReference type="Pfam" id="PF01042">
    <property type="entry name" value="Ribonuc_L-PSP"/>
    <property type="match status" value="1"/>
</dbReference>
<protein>
    <recommendedName>
        <fullName evidence="4">RidA family protein</fullName>
    </recommendedName>
</protein>
<organism evidence="2 3">
    <name type="scientific">Streptomyces cacaoi</name>
    <dbReference type="NCBI Taxonomy" id="1898"/>
    <lineage>
        <taxon>Bacteria</taxon>
        <taxon>Bacillati</taxon>
        <taxon>Actinomycetota</taxon>
        <taxon>Actinomycetes</taxon>
        <taxon>Kitasatosporales</taxon>
        <taxon>Streptomycetaceae</taxon>
        <taxon>Streptomyces</taxon>
    </lineage>
</organism>